<dbReference type="PANTHER" id="PTHR34387:SF1">
    <property type="entry name" value="PERIPLASMIC IMMUNOGENIC PROTEIN"/>
    <property type="match status" value="1"/>
</dbReference>
<dbReference type="InterPro" id="IPR007497">
    <property type="entry name" value="SIMPL/DUF541"/>
</dbReference>
<dbReference type="GO" id="GO:0006974">
    <property type="term" value="P:DNA damage response"/>
    <property type="evidence" value="ECO:0007669"/>
    <property type="project" value="TreeGrafter"/>
</dbReference>
<dbReference type="InterPro" id="IPR052022">
    <property type="entry name" value="26kDa_periplasmic_antigen"/>
</dbReference>
<dbReference type="PANTHER" id="PTHR34387">
    <property type="entry name" value="SLR1258 PROTEIN"/>
    <property type="match status" value="1"/>
</dbReference>
<protein>
    <submittedName>
        <fullName evidence="1">Uncharacterized protein YggE</fullName>
    </submittedName>
</protein>
<dbReference type="EMBL" id="JAVDYC010000001">
    <property type="protein sequence ID" value="MDR7327056.1"/>
    <property type="molecule type" value="Genomic_DNA"/>
</dbReference>
<name>A0AAE4CV81_9ACTN</name>
<dbReference type="RefSeq" id="WP_310423845.1">
    <property type="nucleotide sequence ID" value="NZ_JAVDYC010000001.1"/>
</dbReference>
<sequence length="249" mass="25721">MRNFRAALPVRVVLATLVVLPLSLFGGRPAAAASDPAASQAREGVVVSGTGEVFGEPDLLVATFAAEAGAPTVSEAMDGAGAGITRMRDALVRAGVARADLQTSDVTLRARENEDKKITGYTAHQGLTATVRDVPRAGTIMSATIAAGGDAARLHGVTFAIENRSALLVRAREKAFADARGKAELYARQAGRSLGRVVRVSEESSGYHGGSADYSLSADAAVPVEPGRQPVSVTVVVEWAFPPATGTLR</sequence>
<dbReference type="Gene3D" id="3.30.70.2970">
    <property type="entry name" value="Protein of unknown function (DUF541), domain 2"/>
    <property type="match status" value="1"/>
</dbReference>
<accession>A0AAE4CV81</accession>
<reference evidence="1 2" key="1">
    <citation type="submission" date="2023-07" db="EMBL/GenBank/DDBJ databases">
        <title>Sequencing the genomes of 1000 actinobacteria strains.</title>
        <authorList>
            <person name="Klenk H.-P."/>
        </authorList>
    </citation>
    <scope>NUCLEOTIDE SEQUENCE [LARGE SCALE GENOMIC DNA]</scope>
    <source>
        <strain evidence="1 2">DSM 44711</strain>
    </source>
</reference>
<dbReference type="Gene3D" id="3.30.110.170">
    <property type="entry name" value="Protein of unknown function (DUF541), domain 1"/>
    <property type="match status" value="1"/>
</dbReference>
<dbReference type="Proteomes" id="UP001183629">
    <property type="component" value="Unassembled WGS sequence"/>
</dbReference>
<keyword evidence="2" id="KW-1185">Reference proteome</keyword>
<dbReference type="AlphaFoldDB" id="A0AAE4CV81"/>
<evidence type="ECO:0000313" key="2">
    <source>
        <dbReference type="Proteomes" id="UP001183629"/>
    </source>
</evidence>
<comment type="caution">
    <text evidence="1">The sequence shown here is derived from an EMBL/GenBank/DDBJ whole genome shotgun (WGS) entry which is preliminary data.</text>
</comment>
<organism evidence="1 2">
    <name type="scientific">Catenuloplanes niger</name>
    <dbReference type="NCBI Taxonomy" id="587534"/>
    <lineage>
        <taxon>Bacteria</taxon>
        <taxon>Bacillati</taxon>
        <taxon>Actinomycetota</taxon>
        <taxon>Actinomycetes</taxon>
        <taxon>Micromonosporales</taxon>
        <taxon>Micromonosporaceae</taxon>
        <taxon>Catenuloplanes</taxon>
    </lineage>
</organism>
<gene>
    <name evidence="1" type="ORF">J2S44_007306</name>
</gene>
<evidence type="ECO:0000313" key="1">
    <source>
        <dbReference type="EMBL" id="MDR7327056.1"/>
    </source>
</evidence>
<proteinExistence type="predicted"/>
<dbReference type="Pfam" id="PF04402">
    <property type="entry name" value="SIMPL"/>
    <property type="match status" value="1"/>
</dbReference>